<accession>A0ABU1FQZ8</accession>
<dbReference type="SUPFAM" id="SSF53850">
    <property type="entry name" value="Periplasmic binding protein-like II"/>
    <property type="match status" value="1"/>
</dbReference>
<dbReference type="EMBL" id="JAVKGT010000001">
    <property type="protein sequence ID" value="MDR5710606.1"/>
    <property type="molecule type" value="Genomic_DNA"/>
</dbReference>
<organism evidence="2 3">
    <name type="scientific">Nesterenkonia flava</name>
    <dbReference type="NCBI Taxonomy" id="469799"/>
    <lineage>
        <taxon>Bacteria</taxon>
        <taxon>Bacillati</taxon>
        <taxon>Actinomycetota</taxon>
        <taxon>Actinomycetes</taxon>
        <taxon>Micrococcales</taxon>
        <taxon>Micrococcaceae</taxon>
        <taxon>Nesterenkonia</taxon>
    </lineage>
</organism>
<protein>
    <submittedName>
        <fullName evidence="2">ABC transporter substrate-binding protein</fullName>
    </submittedName>
</protein>
<dbReference type="PANTHER" id="PTHR30024">
    <property type="entry name" value="ALIPHATIC SULFONATES-BINDING PROTEIN-RELATED"/>
    <property type="match status" value="1"/>
</dbReference>
<dbReference type="RefSeq" id="WP_310535997.1">
    <property type="nucleotide sequence ID" value="NZ_BAAAOC010000008.1"/>
</dbReference>
<dbReference type="Gene3D" id="3.40.190.10">
    <property type="entry name" value="Periplasmic binding protein-like II"/>
    <property type="match status" value="2"/>
</dbReference>
<evidence type="ECO:0000313" key="2">
    <source>
        <dbReference type="EMBL" id="MDR5710606.1"/>
    </source>
</evidence>
<name>A0ABU1FQZ8_9MICC</name>
<reference evidence="3" key="1">
    <citation type="submission" date="2023-07" db="EMBL/GenBank/DDBJ databases">
        <title>Description of three actinobacteria isolated from air of manufacturing shop in a pharmaceutical factory.</title>
        <authorList>
            <person name="Zhang D.-F."/>
        </authorList>
    </citation>
    <scope>NUCLEOTIDE SEQUENCE [LARGE SCALE GENOMIC DNA]</scope>
    <source>
        <strain evidence="3">CCTCC AB 207010</strain>
    </source>
</reference>
<dbReference type="Proteomes" id="UP001260872">
    <property type="component" value="Unassembled WGS sequence"/>
</dbReference>
<comment type="caution">
    <text evidence="2">The sequence shown here is derived from an EMBL/GenBank/DDBJ whole genome shotgun (WGS) entry which is preliminary data.</text>
</comment>
<feature type="domain" description="SsuA/THI5-like" evidence="1">
    <location>
        <begin position="31"/>
        <end position="246"/>
    </location>
</feature>
<gene>
    <name evidence="2" type="ORF">RH857_00415</name>
</gene>
<evidence type="ECO:0000259" key="1">
    <source>
        <dbReference type="Pfam" id="PF09084"/>
    </source>
</evidence>
<dbReference type="Pfam" id="PF09084">
    <property type="entry name" value="NMT1"/>
    <property type="match status" value="1"/>
</dbReference>
<sequence>MALTACGGDGGNSEGELTEVSVGAMPIADTGPLWLGVEKGFYEQEGLDLEVIETTGGAVQVPGVLAGEYDFAFANIVTGMVAHDQGLPVEYIINGSSVTGDPDEDVAAVLVPADSPIQSIEDLEGTTMTSNNLNNVGDTAIRAAMDLNGYEGASAEFIELAFGEAMSVAEQGQVDAVLLVEPYKTIALQQHDARIIMHPYTETHENFDIGGLLATHELIEGDPELVEAFQRATARAMEYAQENPEELREVILANTTIEEDIIDDITLPTFRPEFDREAVQVIADAAHQHGVVSDPIDLDELLPEEYTR</sequence>
<keyword evidence="3" id="KW-1185">Reference proteome</keyword>
<proteinExistence type="predicted"/>
<dbReference type="PANTHER" id="PTHR30024:SF42">
    <property type="entry name" value="ALIPHATIC SULFONATES-BINDING PROTEIN-RELATED"/>
    <property type="match status" value="1"/>
</dbReference>
<dbReference type="InterPro" id="IPR015168">
    <property type="entry name" value="SsuA/THI5"/>
</dbReference>
<evidence type="ECO:0000313" key="3">
    <source>
        <dbReference type="Proteomes" id="UP001260872"/>
    </source>
</evidence>